<comment type="caution">
    <text evidence="1">The sequence shown here is derived from an EMBL/GenBank/DDBJ whole genome shotgun (WGS) entry which is preliminary data.</text>
</comment>
<reference evidence="1 2" key="1">
    <citation type="journal article" date="2019" name="Nat. Med.">
        <title>A library of human gut bacterial isolates paired with longitudinal multiomics data enables mechanistic microbiome research.</title>
        <authorList>
            <person name="Poyet M."/>
            <person name="Groussin M."/>
            <person name="Gibbons S.M."/>
            <person name="Avila-Pacheco J."/>
            <person name="Jiang X."/>
            <person name="Kearney S.M."/>
            <person name="Perrotta A.R."/>
            <person name="Berdy B."/>
            <person name="Zhao S."/>
            <person name="Lieberman T.D."/>
            <person name="Swanson P.K."/>
            <person name="Smith M."/>
            <person name="Roesemann S."/>
            <person name="Alexander J.E."/>
            <person name="Rich S.A."/>
            <person name="Livny J."/>
            <person name="Vlamakis H."/>
            <person name="Clish C."/>
            <person name="Bullock K."/>
            <person name="Deik A."/>
            <person name="Scott J."/>
            <person name="Pierce K.A."/>
            <person name="Xavier R.J."/>
            <person name="Alm E.J."/>
        </authorList>
    </citation>
    <scope>NUCLEOTIDE SEQUENCE [LARGE SCALE GENOMIC DNA]</scope>
    <source>
        <strain evidence="1 2">BIOML-A1</strain>
    </source>
</reference>
<organism evidence="1 2">
    <name type="scientific">Lachnospira eligens</name>
    <dbReference type="NCBI Taxonomy" id="39485"/>
    <lineage>
        <taxon>Bacteria</taxon>
        <taxon>Bacillati</taxon>
        <taxon>Bacillota</taxon>
        <taxon>Clostridia</taxon>
        <taxon>Lachnospirales</taxon>
        <taxon>Lachnospiraceae</taxon>
        <taxon>Lachnospira</taxon>
    </lineage>
</organism>
<evidence type="ECO:0000313" key="1">
    <source>
        <dbReference type="EMBL" id="MSC55920.1"/>
    </source>
</evidence>
<sequence>MRVTDNALISALLSCPTIKQASESVGLSEQSVYSRLRKPDFRTKLQNARTTQFQVISNKLEDANFKALDTLINILDDSEVSAGIKVRASQTLLDLSLKNREQADIISRIENLEQMLDEQSKQV</sequence>
<dbReference type="EMBL" id="WKRD01000001">
    <property type="protein sequence ID" value="MSC55920.1"/>
    <property type="molecule type" value="Genomic_DNA"/>
</dbReference>
<protein>
    <recommendedName>
        <fullName evidence="3">Phage protein</fullName>
    </recommendedName>
</protein>
<gene>
    <name evidence="1" type="ORF">GKE48_00415</name>
</gene>
<dbReference type="AlphaFoldDB" id="A0A7C9GZ91"/>
<name>A0A7C9GZ91_9FIRM</name>
<dbReference type="Proteomes" id="UP000481964">
    <property type="component" value="Unassembled WGS sequence"/>
</dbReference>
<accession>A0A7C9GZ91</accession>
<evidence type="ECO:0000313" key="2">
    <source>
        <dbReference type="Proteomes" id="UP000481964"/>
    </source>
</evidence>
<proteinExistence type="predicted"/>
<evidence type="ECO:0008006" key="3">
    <source>
        <dbReference type="Google" id="ProtNLM"/>
    </source>
</evidence>
<dbReference type="RefSeq" id="WP_154300244.1">
    <property type="nucleotide sequence ID" value="NZ_WKRD01000001.1"/>
</dbReference>